<keyword evidence="4" id="KW-1185">Reference proteome</keyword>
<dbReference type="GeneID" id="111435502"/>
<dbReference type="KEGG" id="cmos:111435502"/>
<dbReference type="SUPFAM" id="SSF50382">
    <property type="entry name" value="Agglutinin"/>
    <property type="match status" value="2"/>
</dbReference>
<dbReference type="InterPro" id="IPR055267">
    <property type="entry name" value="Aerolysin-like_C"/>
</dbReference>
<sequence length="464" mass="52935">MVLPRYVAFKSKADDLYLKYVKEDVQIHGYIKYDAHNVVTPHTKYEVEPAKVGKGFVNIRCCYNNKYWVCPSINTQYVVAVADEPNEDQSNWACTLFEPIFDPDHQAYRIKHVYFGYNTCSWRDGLARDRCLYMGYSTPDANLCDLHVAIDWESFYVLPKYVAFKGDNGNYLQACWFQGLPYLQFSADDIGDPKVGNEVSTTNDGNVRIKSNHFGKLWRRSPNWIWVDSNDTTGNNKDTLFWPVKVDNKFVALRNLGNNYFCKRLTTEGKTNCLNAGVPTITKEARLEIQELVLSRSIYNVIFHLLDARIYGQHVITMANGDASNSSNKENTIDMKLHYTISESNKWCSTVSAKVGVQTSIQTGIPLIAEGKIEMSAEFSGEYTWGETKSKSSEIETVYTVTVPPMSRVRVSLLATKGQCDVPYSYAQRDTLMNGDQVTNYYDDGIYTAVNCYNFKYETKQEPL</sequence>
<dbReference type="Proteomes" id="UP000504609">
    <property type="component" value="Unplaced"/>
</dbReference>
<dbReference type="Gene3D" id="2.80.10.50">
    <property type="match status" value="2"/>
</dbReference>
<evidence type="ECO:0000313" key="4">
    <source>
        <dbReference type="Proteomes" id="UP000504609"/>
    </source>
</evidence>
<evidence type="ECO:0000259" key="3">
    <source>
        <dbReference type="SMART" id="SM00791"/>
    </source>
</evidence>
<evidence type="ECO:0000256" key="2">
    <source>
        <dbReference type="ARBA" id="ARBA00023157"/>
    </source>
</evidence>
<evidence type="ECO:0000313" key="5">
    <source>
        <dbReference type="RefSeq" id="XP_022928654.1"/>
    </source>
</evidence>
<feature type="domain" description="Agglutinin" evidence="3">
    <location>
        <begin position="156"/>
        <end position="291"/>
    </location>
</feature>
<dbReference type="RefSeq" id="XP_022928654.1">
    <property type="nucleotide sequence ID" value="XM_023072886.1"/>
</dbReference>
<reference evidence="5" key="1">
    <citation type="submission" date="2025-08" db="UniProtKB">
        <authorList>
            <consortium name="RefSeq"/>
        </authorList>
    </citation>
    <scope>IDENTIFICATION</scope>
    <source>
        <tissue evidence="5">Young leaves</tissue>
    </source>
</reference>
<accession>A0A6J1ELG9</accession>
<dbReference type="AlphaFoldDB" id="A0A6J1ELG9"/>
<comment type="similarity">
    <text evidence="1">Belongs to the aerolysin family.</text>
</comment>
<dbReference type="Pfam" id="PF07468">
    <property type="entry name" value="Agglutinin"/>
    <property type="match status" value="2"/>
</dbReference>
<dbReference type="InterPro" id="IPR036242">
    <property type="entry name" value="Agglutinin_dom_sf"/>
</dbReference>
<dbReference type="PANTHER" id="PTHR39244:SF5">
    <property type="entry name" value="NATTERIN-3-LIKE"/>
    <property type="match status" value="1"/>
</dbReference>
<dbReference type="InterPro" id="IPR053237">
    <property type="entry name" value="Natterin_C"/>
</dbReference>
<dbReference type="Pfam" id="PF01117">
    <property type="entry name" value="Aerolysin"/>
    <property type="match status" value="1"/>
</dbReference>
<dbReference type="CDD" id="cd20216">
    <property type="entry name" value="PFM_HFR-2-like"/>
    <property type="match status" value="1"/>
</dbReference>
<keyword evidence="2" id="KW-1015">Disulfide bond</keyword>
<dbReference type="CDD" id="cd00257">
    <property type="entry name" value="beta-trefoil_FSCN-like"/>
    <property type="match status" value="1"/>
</dbReference>
<name>A0A6J1ELG9_CUCMO</name>
<dbReference type="SUPFAM" id="SSF56973">
    <property type="entry name" value="Aerolisin/ETX pore-forming domain"/>
    <property type="match status" value="1"/>
</dbReference>
<dbReference type="Gene3D" id="2.170.15.10">
    <property type="entry name" value="Proaerolysin, chain A, domain 3"/>
    <property type="match status" value="1"/>
</dbReference>
<feature type="domain" description="Agglutinin" evidence="3">
    <location>
        <begin position="1"/>
        <end position="151"/>
    </location>
</feature>
<gene>
    <name evidence="5" type="primary">LOC111435502</name>
</gene>
<dbReference type="SMART" id="SM00791">
    <property type="entry name" value="Agglutinin"/>
    <property type="match status" value="2"/>
</dbReference>
<evidence type="ECO:0000256" key="1">
    <source>
        <dbReference type="ARBA" id="ARBA00009831"/>
    </source>
</evidence>
<dbReference type="PANTHER" id="PTHR39244">
    <property type="entry name" value="NATTERIN-4"/>
    <property type="match status" value="1"/>
</dbReference>
<dbReference type="InterPro" id="IPR008998">
    <property type="entry name" value="Agglutinin"/>
</dbReference>
<organism evidence="4 5">
    <name type="scientific">Cucurbita moschata</name>
    <name type="common">Winter crookneck squash</name>
    <name type="synonym">Cucurbita pepo var. moschata</name>
    <dbReference type="NCBI Taxonomy" id="3662"/>
    <lineage>
        <taxon>Eukaryota</taxon>
        <taxon>Viridiplantae</taxon>
        <taxon>Streptophyta</taxon>
        <taxon>Embryophyta</taxon>
        <taxon>Tracheophyta</taxon>
        <taxon>Spermatophyta</taxon>
        <taxon>Magnoliopsida</taxon>
        <taxon>eudicotyledons</taxon>
        <taxon>Gunneridae</taxon>
        <taxon>Pentapetalae</taxon>
        <taxon>rosids</taxon>
        <taxon>fabids</taxon>
        <taxon>Cucurbitales</taxon>
        <taxon>Cucurbitaceae</taxon>
        <taxon>Cucurbiteae</taxon>
        <taxon>Cucurbita</taxon>
    </lineage>
</organism>
<protein>
    <submittedName>
        <fullName evidence="5">Uncharacterized protein LOC111435502</fullName>
    </submittedName>
</protein>
<proteinExistence type="inferred from homology"/>